<evidence type="ECO:0000256" key="2">
    <source>
        <dbReference type="ARBA" id="ARBA00022475"/>
    </source>
</evidence>
<dbReference type="Proteomes" id="UP000609874">
    <property type="component" value="Unassembled WGS sequence"/>
</dbReference>
<evidence type="ECO:0000259" key="9">
    <source>
        <dbReference type="Pfam" id="PF12704"/>
    </source>
</evidence>
<feature type="transmembrane region" description="Helical" evidence="7">
    <location>
        <begin position="272"/>
        <end position="297"/>
    </location>
</feature>
<comment type="caution">
    <text evidence="10">The sequence shown here is derived from an EMBL/GenBank/DDBJ whole genome shotgun (WGS) entry which is preliminary data.</text>
</comment>
<gene>
    <name evidence="10" type="ORF">H9639_09130</name>
</gene>
<evidence type="ECO:0000256" key="1">
    <source>
        <dbReference type="ARBA" id="ARBA00004651"/>
    </source>
</evidence>
<protein>
    <submittedName>
        <fullName evidence="10">ABC transporter permease</fullName>
    </submittedName>
</protein>
<feature type="domain" description="ABC3 transporter permease C-terminal" evidence="8">
    <location>
        <begin position="277"/>
        <end position="392"/>
    </location>
</feature>
<evidence type="ECO:0000256" key="6">
    <source>
        <dbReference type="ARBA" id="ARBA00038076"/>
    </source>
</evidence>
<evidence type="ECO:0000313" key="10">
    <source>
        <dbReference type="EMBL" id="MBD7995457.1"/>
    </source>
</evidence>
<dbReference type="InterPro" id="IPR003838">
    <property type="entry name" value="ABC3_permease_C"/>
</dbReference>
<keyword evidence="11" id="KW-1185">Reference proteome</keyword>
<dbReference type="InterPro" id="IPR050250">
    <property type="entry name" value="Macrolide_Exporter_MacB"/>
</dbReference>
<evidence type="ECO:0000256" key="5">
    <source>
        <dbReference type="ARBA" id="ARBA00023136"/>
    </source>
</evidence>
<proteinExistence type="inferred from homology"/>
<dbReference type="RefSeq" id="WP_191807759.1">
    <property type="nucleotide sequence ID" value="NZ_JACSQD010000003.1"/>
</dbReference>
<evidence type="ECO:0000259" key="8">
    <source>
        <dbReference type="Pfam" id="PF02687"/>
    </source>
</evidence>
<evidence type="ECO:0000256" key="3">
    <source>
        <dbReference type="ARBA" id="ARBA00022692"/>
    </source>
</evidence>
<feature type="transmembrane region" description="Helical" evidence="7">
    <location>
        <begin position="317"/>
        <end position="348"/>
    </location>
</feature>
<comment type="similarity">
    <text evidence="6">Belongs to the ABC-4 integral membrane protein family.</text>
</comment>
<evidence type="ECO:0000256" key="4">
    <source>
        <dbReference type="ARBA" id="ARBA00022989"/>
    </source>
</evidence>
<dbReference type="Pfam" id="PF02687">
    <property type="entry name" value="FtsX"/>
    <property type="match status" value="1"/>
</dbReference>
<keyword evidence="3 7" id="KW-0812">Transmembrane</keyword>
<organism evidence="10 11">
    <name type="scientific">Arthrobacter gallicola</name>
    <dbReference type="NCBI Taxonomy" id="2762225"/>
    <lineage>
        <taxon>Bacteria</taxon>
        <taxon>Bacillati</taxon>
        <taxon>Actinomycetota</taxon>
        <taxon>Actinomycetes</taxon>
        <taxon>Micrococcales</taxon>
        <taxon>Micrococcaceae</taxon>
        <taxon>Arthrobacter</taxon>
    </lineage>
</organism>
<reference evidence="10 11" key="1">
    <citation type="submission" date="2020-08" db="EMBL/GenBank/DDBJ databases">
        <title>A Genomic Blueprint of the Chicken Gut Microbiome.</title>
        <authorList>
            <person name="Gilroy R."/>
            <person name="Ravi A."/>
            <person name="Getino M."/>
            <person name="Pursley I."/>
            <person name="Horton D.L."/>
            <person name="Alikhan N.-F."/>
            <person name="Baker D."/>
            <person name="Gharbi K."/>
            <person name="Hall N."/>
            <person name="Watson M."/>
            <person name="Adriaenssens E.M."/>
            <person name="Foster-Nyarko E."/>
            <person name="Jarju S."/>
            <person name="Secka A."/>
            <person name="Antonio M."/>
            <person name="Oren A."/>
            <person name="Chaudhuri R."/>
            <person name="La Ragione R.M."/>
            <person name="Hildebrand F."/>
            <person name="Pallen M.J."/>
        </authorList>
    </citation>
    <scope>NUCLEOTIDE SEQUENCE [LARGE SCALE GENOMIC DNA]</scope>
    <source>
        <strain evidence="10 11">Sa2CUA1</strain>
    </source>
</reference>
<dbReference type="PANTHER" id="PTHR30572:SF4">
    <property type="entry name" value="ABC TRANSPORTER PERMEASE YTRF"/>
    <property type="match status" value="1"/>
</dbReference>
<feature type="transmembrane region" description="Helical" evidence="7">
    <location>
        <begin position="368"/>
        <end position="391"/>
    </location>
</feature>
<accession>A0ABR8US99</accession>
<sequence length="401" mass="42384">MSFSGITATLVEAWTEIRIHKARILLALVGVALSVAALTAVVGLADMARAAMAQGSESQGGRPATLNVSAYSMDGSETDAAGLREAYVNVAERYSVEHSSLFLPTQIPFQFPDGVAQTDALVVDADFGTMRRVNLQTGTWFTEADTQRMAPAVIVNEAFYARMGSPDLALDPVVEIWNGAPVDAVITGVRANTWEQEMPAVYLLTPAYDRLGLTGGGMGASPMLELWVPEELALPLQEAITTDLTAQFPNFHANVYRSDYAAWGDPYAVMELVVGGIAAMVMLLGAVGLLNISMVTVKYRVREIGIRRSFGATSGRIFFGVMLESVVATFAAGVVGVMAAIAVVKLPIVQQQIASGVAEHPPFPIEAALLGLGAATAVGTLAGLIPALVAVRVKVIDAIRY</sequence>
<keyword evidence="2" id="KW-1003">Cell membrane</keyword>
<dbReference type="Pfam" id="PF12704">
    <property type="entry name" value="MacB_PCD"/>
    <property type="match status" value="1"/>
</dbReference>
<feature type="transmembrane region" description="Helical" evidence="7">
    <location>
        <begin position="24"/>
        <end position="45"/>
    </location>
</feature>
<dbReference type="EMBL" id="JACSQD010000003">
    <property type="protein sequence ID" value="MBD7995457.1"/>
    <property type="molecule type" value="Genomic_DNA"/>
</dbReference>
<feature type="domain" description="MacB-like periplasmic core" evidence="9">
    <location>
        <begin position="25"/>
        <end position="191"/>
    </location>
</feature>
<evidence type="ECO:0000256" key="7">
    <source>
        <dbReference type="SAM" id="Phobius"/>
    </source>
</evidence>
<dbReference type="PANTHER" id="PTHR30572">
    <property type="entry name" value="MEMBRANE COMPONENT OF TRANSPORTER-RELATED"/>
    <property type="match status" value="1"/>
</dbReference>
<keyword evidence="5 7" id="KW-0472">Membrane</keyword>
<dbReference type="InterPro" id="IPR025857">
    <property type="entry name" value="MacB_PCD"/>
</dbReference>
<evidence type="ECO:0000313" key="11">
    <source>
        <dbReference type="Proteomes" id="UP000609874"/>
    </source>
</evidence>
<comment type="subcellular location">
    <subcellularLocation>
        <location evidence="1">Cell membrane</location>
        <topology evidence="1">Multi-pass membrane protein</topology>
    </subcellularLocation>
</comment>
<name>A0ABR8US99_9MICC</name>
<keyword evidence="4 7" id="KW-1133">Transmembrane helix</keyword>